<proteinExistence type="predicted"/>
<feature type="compositionally biased region" description="Polar residues" evidence="1">
    <location>
        <begin position="189"/>
        <end position="212"/>
    </location>
</feature>
<dbReference type="AlphaFoldDB" id="A0A2G5UR00"/>
<feature type="compositionally biased region" description="Acidic residues" evidence="1">
    <location>
        <begin position="240"/>
        <end position="249"/>
    </location>
</feature>
<feature type="compositionally biased region" description="Polar residues" evidence="1">
    <location>
        <begin position="357"/>
        <end position="367"/>
    </location>
</feature>
<feature type="compositionally biased region" description="Basic and acidic residues" evidence="1">
    <location>
        <begin position="213"/>
        <end position="228"/>
    </location>
</feature>
<gene>
    <name evidence="2" type="primary">Cni-C18F10.2</name>
    <name evidence="2" type="synonym">Cnig_chr_III.g9177</name>
    <name evidence="2" type="ORF">B9Z55_009177</name>
</gene>
<reference evidence="3" key="1">
    <citation type="submission" date="2017-10" db="EMBL/GenBank/DDBJ databases">
        <title>Rapid genome shrinkage in a self-fertile nematode reveals novel sperm competition proteins.</title>
        <authorList>
            <person name="Yin D."/>
            <person name="Schwarz E.M."/>
            <person name="Thomas C.G."/>
            <person name="Felde R.L."/>
            <person name="Korf I.F."/>
            <person name="Cutter A.D."/>
            <person name="Schartner C.M."/>
            <person name="Ralston E.J."/>
            <person name="Meyer B.J."/>
            <person name="Haag E.S."/>
        </authorList>
    </citation>
    <scope>NUCLEOTIDE SEQUENCE [LARGE SCALE GENOMIC DNA]</scope>
    <source>
        <strain evidence="3">JU1422</strain>
    </source>
</reference>
<organism evidence="2 3">
    <name type="scientific">Caenorhabditis nigoni</name>
    <dbReference type="NCBI Taxonomy" id="1611254"/>
    <lineage>
        <taxon>Eukaryota</taxon>
        <taxon>Metazoa</taxon>
        <taxon>Ecdysozoa</taxon>
        <taxon>Nematoda</taxon>
        <taxon>Chromadorea</taxon>
        <taxon>Rhabditida</taxon>
        <taxon>Rhabditina</taxon>
        <taxon>Rhabditomorpha</taxon>
        <taxon>Rhabditoidea</taxon>
        <taxon>Rhabditidae</taxon>
        <taxon>Peloderinae</taxon>
        <taxon>Caenorhabditis</taxon>
    </lineage>
</organism>
<feature type="compositionally biased region" description="Acidic residues" evidence="1">
    <location>
        <begin position="287"/>
        <end position="299"/>
    </location>
</feature>
<feature type="compositionally biased region" description="Basic and acidic residues" evidence="1">
    <location>
        <begin position="322"/>
        <end position="335"/>
    </location>
</feature>
<name>A0A2G5UR00_9PELO</name>
<comment type="caution">
    <text evidence="2">The sequence shown here is derived from an EMBL/GenBank/DDBJ whole genome shotgun (WGS) entry which is preliminary data.</text>
</comment>
<dbReference type="EMBL" id="PDUG01000003">
    <property type="protein sequence ID" value="PIC41940.1"/>
    <property type="molecule type" value="Genomic_DNA"/>
</dbReference>
<evidence type="ECO:0000313" key="3">
    <source>
        <dbReference type="Proteomes" id="UP000230233"/>
    </source>
</evidence>
<sequence>MDSLGLLKSLSSQTIGSIGCSKFQICSFSDLSKNSCISHLNITENQYNSMIGKTIGEILKEKLSPGNVFGALFGGISRFKRTPEPDYEEVTPSGNSEDVRSKLKDLEDVRKDKIEKILKGTEEEEGSGDSEDVRSLKFRGNDDSGDVTGSGAASEDVTSSRKFRNPEFRRLKNPEDVAPSGSFKILKSRVNNDSEGSGESPEDGTSSGNFENSKIERREDSEDVKLSESFKTSKSRSNDDSEGSGEPPEDVTPLETLKNPESRGDDDSEDVTLSGNSETSTSRGNDESEDDTGSGDNLEDVTPSRSSKNPKIEIREDSEDIDFPRSSEIPKFKENDDSEDVTGSGAPPEDVTPSEIPKSSNSKKCGTSGNLVTVDGVTIFICEDSEDVTKPSIHNSEVSKFLSEINKTALEDSSKTNFDEALNFFKTHFTSSESSDDDVIQNLLNSTLNSTILEYGASFLDEPNSGLKKKILEILPHLPQEFTVFQLLEKLGIQNVPESLIPFLESLKETSGNSNSSKSPELSKIVQELSASDSTSLVSDFLEKNPTILANFGF</sequence>
<feature type="compositionally biased region" description="Polar residues" evidence="1">
    <location>
        <begin position="271"/>
        <end position="283"/>
    </location>
</feature>
<feature type="compositionally biased region" description="Basic and acidic residues" evidence="1">
    <location>
        <begin position="164"/>
        <end position="175"/>
    </location>
</feature>
<dbReference type="OrthoDB" id="5876950at2759"/>
<feature type="compositionally biased region" description="Basic and acidic residues" evidence="1">
    <location>
        <begin position="131"/>
        <end position="142"/>
    </location>
</feature>
<dbReference type="Proteomes" id="UP000230233">
    <property type="component" value="Chromosome III"/>
</dbReference>
<evidence type="ECO:0000256" key="1">
    <source>
        <dbReference type="SAM" id="MobiDB-lite"/>
    </source>
</evidence>
<accession>A0A2G5UR00</accession>
<feature type="region of interest" description="Disordered" evidence="1">
    <location>
        <begin position="117"/>
        <end position="367"/>
    </location>
</feature>
<protein>
    <submittedName>
        <fullName evidence="2">Uncharacterized protein</fullName>
    </submittedName>
</protein>
<evidence type="ECO:0000313" key="2">
    <source>
        <dbReference type="EMBL" id="PIC41940.1"/>
    </source>
</evidence>
<keyword evidence="3" id="KW-1185">Reference proteome</keyword>